<feature type="compositionally biased region" description="Basic and acidic residues" evidence="1">
    <location>
        <begin position="320"/>
        <end position="353"/>
    </location>
</feature>
<feature type="region of interest" description="Disordered" evidence="1">
    <location>
        <begin position="70"/>
        <end position="90"/>
    </location>
</feature>
<sequence>MNISSLSNYSSYSIGQMNYSRNNQVAMSGEHTSGKKPNLDPDIKNFLDKMRDGTATDDDLTNIMSTLQAKSTEDTASTTQSTSGTDDIGSFIDKLKNGSATAEDMQDIMSKMKERASLGFHQSMMNGGMTSLPFNLTGSASQAENGADSTLKSLLDKMRDGTATAEDLTNAMSTFTNATSDSTSSSTSTTSASSTEPIKSFFDKLKDGTATESDMKSAMDAMKNEGAQGHQGMRPMGPPPPPPPSGDKSGSNDSESDDTDSDIVSLLKKMQNGTATADDLADTLAKLAEDATYNTSSTSSSSSVTGTSSTSDTSSSKNSFDTDLKSFIEKVKKGTATEDDLKTMMSEMKEARGHRPPPPPMGGLEPASNSNSTSSTTSSTSDQDDSQYLSGMVKQLFDSYMKAYTNGSYEYQNSLQNLMV</sequence>
<evidence type="ECO:0000313" key="3">
    <source>
        <dbReference type="Proteomes" id="UP000430670"/>
    </source>
</evidence>
<accession>A0A6I3SHM3</accession>
<feature type="compositionally biased region" description="Low complexity" evidence="1">
    <location>
        <begin position="368"/>
        <end position="381"/>
    </location>
</feature>
<evidence type="ECO:0000256" key="1">
    <source>
        <dbReference type="SAM" id="MobiDB-lite"/>
    </source>
</evidence>
<keyword evidence="3" id="KW-1185">Reference proteome</keyword>
<gene>
    <name evidence="2" type="ORF">GJ688_04310</name>
</gene>
<proteinExistence type="predicted"/>
<feature type="compositionally biased region" description="Low complexity" evidence="1">
    <location>
        <begin position="291"/>
        <end position="316"/>
    </location>
</feature>
<organism evidence="2 3">
    <name type="scientific">Heliobacterium mobile</name>
    <name type="common">Heliobacillus mobilis</name>
    <dbReference type="NCBI Taxonomy" id="28064"/>
    <lineage>
        <taxon>Bacteria</taxon>
        <taxon>Bacillati</taxon>
        <taxon>Bacillota</taxon>
        <taxon>Clostridia</taxon>
        <taxon>Eubacteriales</taxon>
        <taxon>Heliobacteriaceae</taxon>
        <taxon>Heliobacterium</taxon>
    </lineage>
</organism>
<feature type="compositionally biased region" description="Polar residues" evidence="1">
    <location>
        <begin position="70"/>
        <end position="85"/>
    </location>
</feature>
<feature type="region of interest" description="Disordered" evidence="1">
    <location>
        <begin position="227"/>
        <end position="264"/>
    </location>
</feature>
<dbReference type="Proteomes" id="UP000430670">
    <property type="component" value="Unassembled WGS sequence"/>
</dbReference>
<feature type="region of interest" description="Disordered" evidence="1">
    <location>
        <begin position="176"/>
        <end position="195"/>
    </location>
</feature>
<dbReference type="OrthoDB" id="9957620at2"/>
<evidence type="ECO:0000313" key="2">
    <source>
        <dbReference type="EMBL" id="MTV48207.1"/>
    </source>
</evidence>
<dbReference type="AlphaFoldDB" id="A0A6I3SHM3"/>
<feature type="compositionally biased region" description="Pro residues" evidence="1">
    <location>
        <begin position="236"/>
        <end position="245"/>
    </location>
</feature>
<feature type="region of interest" description="Disordered" evidence="1">
    <location>
        <begin position="291"/>
        <end position="387"/>
    </location>
</feature>
<reference evidence="2 3" key="1">
    <citation type="submission" date="2019-11" db="EMBL/GenBank/DDBJ databases">
        <title>Whole-genome sequence of a the green, strictly anaerobic photosynthetic bacterium Heliobacillus mobilis DSM 6151.</title>
        <authorList>
            <person name="Kyndt J.A."/>
            <person name="Meyer T.E."/>
        </authorList>
    </citation>
    <scope>NUCLEOTIDE SEQUENCE [LARGE SCALE GENOMIC DNA]</scope>
    <source>
        <strain evidence="2 3">DSM 6151</strain>
    </source>
</reference>
<dbReference type="EMBL" id="WNKU01000003">
    <property type="protein sequence ID" value="MTV48207.1"/>
    <property type="molecule type" value="Genomic_DNA"/>
</dbReference>
<name>A0A6I3SHM3_HELMO</name>
<protein>
    <submittedName>
        <fullName evidence="2">Uncharacterized protein</fullName>
    </submittedName>
</protein>
<comment type="caution">
    <text evidence="2">The sequence shown here is derived from an EMBL/GenBank/DDBJ whole genome shotgun (WGS) entry which is preliminary data.</text>
</comment>
<dbReference type="RefSeq" id="WP_155475322.1">
    <property type="nucleotide sequence ID" value="NZ_WNKU01000003.1"/>
</dbReference>